<dbReference type="KEGG" id="hoh:Hoch_5678"/>
<proteinExistence type="predicted"/>
<dbReference type="HOGENOM" id="CLU_1903790_0_0_7"/>
<feature type="chain" id="PRO_5003011217" evidence="1">
    <location>
        <begin position="19"/>
        <end position="133"/>
    </location>
</feature>
<organism evidence="2 3">
    <name type="scientific">Haliangium ochraceum (strain DSM 14365 / JCM 11303 / SMP-2)</name>
    <dbReference type="NCBI Taxonomy" id="502025"/>
    <lineage>
        <taxon>Bacteria</taxon>
        <taxon>Pseudomonadati</taxon>
        <taxon>Myxococcota</taxon>
        <taxon>Polyangia</taxon>
        <taxon>Haliangiales</taxon>
        <taxon>Kofleriaceae</taxon>
        <taxon>Haliangium</taxon>
    </lineage>
</organism>
<dbReference type="SMART" id="SM00289">
    <property type="entry name" value="WR1"/>
    <property type="match status" value="2"/>
</dbReference>
<evidence type="ECO:0000313" key="2">
    <source>
        <dbReference type="EMBL" id="ACY18155.1"/>
    </source>
</evidence>
<evidence type="ECO:0000313" key="3">
    <source>
        <dbReference type="Proteomes" id="UP000001880"/>
    </source>
</evidence>
<dbReference type="STRING" id="502025.Hoch_5678"/>
<gene>
    <name evidence="2" type="ordered locus">Hoch_5678</name>
</gene>
<sequence length="133" mass="13177">MNRTALLALALLAGPLAACDLGEVPPPAGAANNLGQVCSGSAPCPTDHTCVTLSFGSANEGYCSPSCTEDLDCSTGYSGPPSGTVFCENPSAPNTCVIACTQSVDCPDGLSCESSGGPVSFCVVPAAQSLTER</sequence>
<accession>D0LGD0</accession>
<dbReference type="InterPro" id="IPR006150">
    <property type="entry name" value="Cys_repeat_1"/>
</dbReference>
<reference evidence="2 3" key="1">
    <citation type="journal article" date="2010" name="Stand. Genomic Sci.">
        <title>Complete genome sequence of Haliangium ochraceum type strain (SMP-2).</title>
        <authorList>
            <consortium name="US DOE Joint Genome Institute (JGI-PGF)"/>
            <person name="Ivanova N."/>
            <person name="Daum C."/>
            <person name="Lang E."/>
            <person name="Abt B."/>
            <person name="Kopitz M."/>
            <person name="Saunders E."/>
            <person name="Lapidus A."/>
            <person name="Lucas S."/>
            <person name="Glavina Del Rio T."/>
            <person name="Nolan M."/>
            <person name="Tice H."/>
            <person name="Copeland A."/>
            <person name="Cheng J.F."/>
            <person name="Chen F."/>
            <person name="Bruce D."/>
            <person name="Goodwin L."/>
            <person name="Pitluck S."/>
            <person name="Mavromatis K."/>
            <person name="Pati A."/>
            <person name="Mikhailova N."/>
            <person name="Chen A."/>
            <person name="Palaniappan K."/>
            <person name="Land M."/>
            <person name="Hauser L."/>
            <person name="Chang Y.J."/>
            <person name="Jeffries C.D."/>
            <person name="Detter J.C."/>
            <person name="Brettin T."/>
            <person name="Rohde M."/>
            <person name="Goker M."/>
            <person name="Bristow J."/>
            <person name="Markowitz V."/>
            <person name="Eisen J.A."/>
            <person name="Hugenholtz P."/>
            <person name="Kyrpides N.C."/>
            <person name="Klenk H.P."/>
        </authorList>
    </citation>
    <scope>NUCLEOTIDE SEQUENCE [LARGE SCALE GENOMIC DNA]</scope>
    <source>
        <strain evidence="3">DSM 14365 / CIP 107738 / JCM 11303 / AJ 13395 / SMP-2</strain>
    </source>
</reference>
<name>D0LGD0_HALO1</name>
<dbReference type="EMBL" id="CP001804">
    <property type="protein sequence ID" value="ACY18155.1"/>
    <property type="molecule type" value="Genomic_DNA"/>
</dbReference>
<dbReference type="RefSeq" id="WP_012830747.1">
    <property type="nucleotide sequence ID" value="NC_013440.1"/>
</dbReference>
<dbReference type="Proteomes" id="UP000001880">
    <property type="component" value="Chromosome"/>
</dbReference>
<feature type="signal peptide" evidence="1">
    <location>
        <begin position="1"/>
        <end position="18"/>
    </location>
</feature>
<dbReference type="OrthoDB" id="5508353at2"/>
<keyword evidence="1" id="KW-0732">Signal</keyword>
<protein>
    <submittedName>
        <fullName evidence="2">Worm-specific repeat type 1</fullName>
    </submittedName>
</protein>
<evidence type="ECO:0000256" key="1">
    <source>
        <dbReference type="SAM" id="SignalP"/>
    </source>
</evidence>
<dbReference type="AlphaFoldDB" id="D0LGD0"/>
<keyword evidence="3" id="KW-1185">Reference proteome</keyword>